<gene>
    <name evidence="1" type="ORF">PTTG_27405</name>
</gene>
<reference evidence="2 3" key="3">
    <citation type="journal article" date="2017" name="G3 (Bethesda)">
        <title>Comparative analysis highlights variable genome content of wheat rusts and divergence of the mating loci.</title>
        <authorList>
            <person name="Cuomo C.A."/>
            <person name="Bakkeren G."/>
            <person name="Khalil H.B."/>
            <person name="Panwar V."/>
            <person name="Joly D."/>
            <person name="Linning R."/>
            <person name="Sakthikumar S."/>
            <person name="Song X."/>
            <person name="Adiconis X."/>
            <person name="Fan L."/>
            <person name="Goldberg J.M."/>
            <person name="Levin J.Z."/>
            <person name="Young S."/>
            <person name="Zeng Q."/>
            <person name="Anikster Y."/>
            <person name="Bruce M."/>
            <person name="Wang M."/>
            <person name="Yin C."/>
            <person name="McCallum B."/>
            <person name="Szabo L.J."/>
            <person name="Hulbert S."/>
            <person name="Chen X."/>
            <person name="Fellers J.P."/>
        </authorList>
    </citation>
    <scope>NUCLEOTIDE SEQUENCE</scope>
    <source>
        <strain evidence="3">Isolate 1-1 / race 1 (BBBD)</strain>
        <strain evidence="2">isolate 1-1 / race 1 (BBBD)</strain>
    </source>
</reference>
<keyword evidence="3" id="KW-1185">Reference proteome</keyword>
<dbReference type="VEuPathDB" id="FungiDB:PTTG_27405"/>
<reference evidence="2" key="4">
    <citation type="submission" date="2025-05" db="UniProtKB">
        <authorList>
            <consortium name="EnsemblFungi"/>
        </authorList>
    </citation>
    <scope>IDENTIFICATION</scope>
    <source>
        <strain evidence="2">isolate 1-1 / race 1 (BBBD)</strain>
    </source>
</reference>
<protein>
    <submittedName>
        <fullName evidence="1 2">Uncharacterized protein</fullName>
    </submittedName>
</protein>
<evidence type="ECO:0000313" key="2">
    <source>
        <dbReference type="EnsemblFungi" id="PTTG_27405-t43_1-p1"/>
    </source>
</evidence>
<dbReference type="STRING" id="630390.A0A180GKY8"/>
<dbReference type="EnsemblFungi" id="PTTG_27405-t43_1">
    <property type="protein sequence ID" value="PTTG_27405-t43_1-p1"/>
    <property type="gene ID" value="PTTG_27405"/>
</dbReference>
<dbReference type="Proteomes" id="UP000005240">
    <property type="component" value="Unassembled WGS sequence"/>
</dbReference>
<name>A0A180GKY8_PUCT1</name>
<accession>A0A180GKY8</accession>
<sequence length="193" mass="20756">AEGREPSEALGWGINPHAGPPPLIFFSKLAALTASTFLDATLATDVETIHLDPLGYPNSAIRSTNPSAVITMHHCFIQTGEYLSPCKCIAPVSPPPSPWQPAQLCPLTKSRFSHSYSASTSSTFPTCGLHQTPTAKHSLPRRPHLQTRDSLTFYDPAPAGPLNCSKSTAGCRPETPSCSSRSTCWAWWSSAPR</sequence>
<dbReference type="EMBL" id="ADAS02000054">
    <property type="protein sequence ID" value="OAV93129.1"/>
    <property type="molecule type" value="Genomic_DNA"/>
</dbReference>
<reference evidence="1" key="1">
    <citation type="submission" date="2009-11" db="EMBL/GenBank/DDBJ databases">
        <authorList>
            <consortium name="The Broad Institute Genome Sequencing Platform"/>
            <person name="Ward D."/>
            <person name="Feldgarden M."/>
            <person name="Earl A."/>
            <person name="Young S.K."/>
            <person name="Zeng Q."/>
            <person name="Koehrsen M."/>
            <person name="Alvarado L."/>
            <person name="Berlin A."/>
            <person name="Bochicchio J."/>
            <person name="Borenstein D."/>
            <person name="Chapman S.B."/>
            <person name="Chen Z."/>
            <person name="Engels R."/>
            <person name="Freedman E."/>
            <person name="Gellesch M."/>
            <person name="Goldberg J."/>
            <person name="Griggs A."/>
            <person name="Gujja S."/>
            <person name="Heilman E."/>
            <person name="Heiman D."/>
            <person name="Hepburn T."/>
            <person name="Howarth C."/>
            <person name="Jen D."/>
            <person name="Larson L."/>
            <person name="Lewis B."/>
            <person name="Mehta T."/>
            <person name="Park D."/>
            <person name="Pearson M."/>
            <person name="Roberts A."/>
            <person name="Saif S."/>
            <person name="Shea T."/>
            <person name="Shenoy N."/>
            <person name="Sisk P."/>
            <person name="Stolte C."/>
            <person name="Sykes S."/>
            <person name="Thomson T."/>
            <person name="Walk T."/>
            <person name="White J."/>
            <person name="Yandava C."/>
            <person name="Izard J."/>
            <person name="Baranova O.V."/>
            <person name="Blanton J.M."/>
            <person name="Tanner A.C."/>
            <person name="Dewhirst F.E."/>
            <person name="Haas B."/>
            <person name="Nusbaum C."/>
            <person name="Birren B."/>
        </authorList>
    </citation>
    <scope>NUCLEOTIDE SEQUENCE [LARGE SCALE GENOMIC DNA]</scope>
    <source>
        <strain evidence="1">1-1 BBBD Race 1</strain>
    </source>
</reference>
<organism evidence="1">
    <name type="scientific">Puccinia triticina (isolate 1-1 / race 1 (BBBD))</name>
    <name type="common">Brown leaf rust fungus</name>
    <dbReference type="NCBI Taxonomy" id="630390"/>
    <lineage>
        <taxon>Eukaryota</taxon>
        <taxon>Fungi</taxon>
        <taxon>Dikarya</taxon>
        <taxon>Basidiomycota</taxon>
        <taxon>Pucciniomycotina</taxon>
        <taxon>Pucciniomycetes</taxon>
        <taxon>Pucciniales</taxon>
        <taxon>Pucciniaceae</taxon>
        <taxon>Puccinia</taxon>
    </lineage>
</organism>
<reference evidence="1" key="2">
    <citation type="submission" date="2016-05" db="EMBL/GenBank/DDBJ databases">
        <title>Comparative analysis highlights variable genome content of wheat rusts and divergence of the mating loci.</title>
        <authorList>
            <person name="Cuomo C.A."/>
            <person name="Bakkeren G."/>
            <person name="Szabo L."/>
            <person name="Khalil H."/>
            <person name="Joly D."/>
            <person name="Goldberg J."/>
            <person name="Young S."/>
            <person name="Zeng Q."/>
            <person name="Fellers J."/>
        </authorList>
    </citation>
    <scope>NUCLEOTIDE SEQUENCE [LARGE SCALE GENOMIC DNA]</scope>
    <source>
        <strain evidence="1">1-1 BBBD Race 1</strain>
    </source>
</reference>
<proteinExistence type="predicted"/>
<evidence type="ECO:0000313" key="3">
    <source>
        <dbReference type="Proteomes" id="UP000005240"/>
    </source>
</evidence>
<feature type="non-terminal residue" evidence="1">
    <location>
        <position position="1"/>
    </location>
</feature>
<evidence type="ECO:0000313" key="1">
    <source>
        <dbReference type="EMBL" id="OAV93129.1"/>
    </source>
</evidence>
<dbReference type="AlphaFoldDB" id="A0A180GKY8"/>